<reference evidence="3 4" key="1">
    <citation type="submission" date="2019-06" db="EMBL/GenBank/DDBJ databases">
        <title>Whole genome shotgun sequence of Brevibacillus reuszeri NBRC 15719.</title>
        <authorList>
            <person name="Hosoyama A."/>
            <person name="Uohara A."/>
            <person name="Ohji S."/>
            <person name="Ichikawa N."/>
        </authorList>
    </citation>
    <scope>NUCLEOTIDE SEQUENCE [LARGE SCALE GENOMIC DNA]</scope>
    <source>
        <strain evidence="3 4">NBRC 15719</strain>
    </source>
</reference>
<comment type="caution">
    <text evidence="3">The sequence shown here is derived from an EMBL/GenBank/DDBJ whole genome shotgun (WGS) entry which is preliminary data.</text>
</comment>
<organism evidence="3 4">
    <name type="scientific">Brevibacillus reuszeri</name>
    <dbReference type="NCBI Taxonomy" id="54915"/>
    <lineage>
        <taxon>Bacteria</taxon>
        <taxon>Bacillati</taxon>
        <taxon>Bacillota</taxon>
        <taxon>Bacilli</taxon>
        <taxon>Bacillales</taxon>
        <taxon>Paenibacillaceae</taxon>
        <taxon>Brevibacillus</taxon>
    </lineage>
</organism>
<evidence type="ECO:0000313" key="3">
    <source>
        <dbReference type="EMBL" id="GED71903.1"/>
    </source>
</evidence>
<dbReference type="PANTHER" id="PTHR35333:SF3">
    <property type="entry name" value="BETA-LACTAMASE-TYPE TRANSPEPTIDASE FOLD CONTAINING PROTEIN"/>
    <property type="match status" value="1"/>
</dbReference>
<dbReference type="GO" id="GO:0004180">
    <property type="term" value="F:carboxypeptidase activity"/>
    <property type="evidence" value="ECO:0007669"/>
    <property type="project" value="UniProtKB-KW"/>
</dbReference>
<keyword evidence="4" id="KW-1185">Reference proteome</keyword>
<feature type="domain" description="Beta-lactamase class A catalytic" evidence="2">
    <location>
        <begin position="58"/>
        <end position="175"/>
    </location>
</feature>
<dbReference type="RefSeq" id="WP_049736385.1">
    <property type="nucleotide sequence ID" value="NZ_BJON01000024.1"/>
</dbReference>
<keyword evidence="1" id="KW-0732">Signal</keyword>
<dbReference type="Proteomes" id="UP000319578">
    <property type="component" value="Unassembled WGS sequence"/>
</dbReference>
<feature type="chain" id="PRO_5045315217" evidence="1">
    <location>
        <begin position="26"/>
        <end position="380"/>
    </location>
</feature>
<dbReference type="SUPFAM" id="SSF56601">
    <property type="entry name" value="beta-lactamase/transpeptidase-like"/>
    <property type="match status" value="1"/>
</dbReference>
<dbReference type="Pfam" id="PF13354">
    <property type="entry name" value="Beta-lactamase2"/>
    <property type="match status" value="1"/>
</dbReference>
<evidence type="ECO:0000259" key="2">
    <source>
        <dbReference type="Pfam" id="PF13354"/>
    </source>
</evidence>
<keyword evidence="3" id="KW-0645">Protease</keyword>
<keyword evidence="3" id="KW-0121">Carboxypeptidase</keyword>
<dbReference type="EMBL" id="BJON01000024">
    <property type="protein sequence ID" value="GED71903.1"/>
    <property type="molecule type" value="Genomic_DNA"/>
</dbReference>
<name>A0ABQ0TVE4_9BACL</name>
<protein>
    <submittedName>
        <fullName evidence="3">D-alanyl-D-alanine carboxypeptidase</fullName>
    </submittedName>
</protein>
<evidence type="ECO:0000256" key="1">
    <source>
        <dbReference type="SAM" id="SignalP"/>
    </source>
</evidence>
<keyword evidence="3" id="KW-0378">Hydrolase</keyword>
<proteinExistence type="predicted"/>
<sequence length="380" mass="43198">MRKRFWIAALVFVFIFTFHFGSAYAAEEQADFSVEDDPIAQFLKENPDRTSLYVIRNGDKVIDYNSNRAMTLASTSKLIVALEFAKQAAKGKINPSKKVSLDDLALFYVPGSDGNAHETWLQDIEARQVVQNGKVTLQEVAKGMIKYSSNANTEYLLMLLGIDNVNDNLDDLNFNKHEKFFPSYASIIFVPYSIMSTLDPELPFADRVNLVKAELSNMSKKNFIAEANKVFKILQRDKSGSYKEKVMEDLFPWYDSEINDLIVARLPKGTTKEYATLMNKINSRSYLSNKVQKELDAVIENPLKPDSPFTHIGSKGGSTAKVLTFSFYSTDKNGNKIELALFNKDLTKAEFQQIAQNLNVFLLERVQDEEFLDDLKQYLE</sequence>
<gene>
    <name evidence="3" type="ORF">BRE01_56050</name>
</gene>
<dbReference type="Gene3D" id="3.40.710.10">
    <property type="entry name" value="DD-peptidase/beta-lactamase superfamily"/>
    <property type="match status" value="1"/>
</dbReference>
<accession>A0ABQ0TVE4</accession>
<evidence type="ECO:0000313" key="4">
    <source>
        <dbReference type="Proteomes" id="UP000319578"/>
    </source>
</evidence>
<dbReference type="InterPro" id="IPR045155">
    <property type="entry name" value="Beta-lactam_cat"/>
</dbReference>
<feature type="signal peptide" evidence="1">
    <location>
        <begin position="1"/>
        <end position="25"/>
    </location>
</feature>
<dbReference type="PANTHER" id="PTHR35333">
    <property type="entry name" value="BETA-LACTAMASE"/>
    <property type="match status" value="1"/>
</dbReference>
<dbReference type="InterPro" id="IPR000871">
    <property type="entry name" value="Beta-lactam_class-A"/>
</dbReference>
<dbReference type="InterPro" id="IPR012338">
    <property type="entry name" value="Beta-lactam/transpept-like"/>
</dbReference>